<sequence length="259" mass="28551">MPQSILITVPLRRGRIDKMRIEFVLSTSDRNQAMSTNSINLIYIVNLSILILLLLRAHTISSCDQVLQVNIRQCQALVAGTPRGKSNTLSLPSSLDCKTHCLSHLFPSVSSILTFLSTHPAHHRHTPQSLPCLSSLHSHHNWRHWRRWYEVGGSARDVGGRVRSVAAAAVAVRVTVKLVKEGLEVGMASGVLVKDGFGGAVEVVVVVVVVVEAEAERMGEDFFLISGRTLNLRTLKMDVDDVVLVVLGRCMESRDKHLL</sequence>
<accession>A0AAN8Z8I3</accession>
<dbReference type="AlphaFoldDB" id="A0AAN8Z8I3"/>
<protein>
    <submittedName>
        <fullName evidence="1">Uncharacterized protein</fullName>
    </submittedName>
</protein>
<dbReference type="Proteomes" id="UP001370490">
    <property type="component" value="Unassembled WGS sequence"/>
</dbReference>
<proteinExistence type="predicted"/>
<organism evidence="1 2">
    <name type="scientific">Dillenia turbinata</name>
    <dbReference type="NCBI Taxonomy" id="194707"/>
    <lineage>
        <taxon>Eukaryota</taxon>
        <taxon>Viridiplantae</taxon>
        <taxon>Streptophyta</taxon>
        <taxon>Embryophyta</taxon>
        <taxon>Tracheophyta</taxon>
        <taxon>Spermatophyta</taxon>
        <taxon>Magnoliopsida</taxon>
        <taxon>eudicotyledons</taxon>
        <taxon>Gunneridae</taxon>
        <taxon>Pentapetalae</taxon>
        <taxon>Dilleniales</taxon>
        <taxon>Dilleniaceae</taxon>
        <taxon>Dillenia</taxon>
    </lineage>
</organism>
<evidence type="ECO:0000313" key="1">
    <source>
        <dbReference type="EMBL" id="KAK6928727.1"/>
    </source>
</evidence>
<gene>
    <name evidence="1" type="ORF">RJ641_004932</name>
</gene>
<keyword evidence="2" id="KW-1185">Reference proteome</keyword>
<evidence type="ECO:0000313" key="2">
    <source>
        <dbReference type="Proteomes" id="UP001370490"/>
    </source>
</evidence>
<name>A0AAN8Z8I3_9MAGN</name>
<comment type="caution">
    <text evidence="1">The sequence shown here is derived from an EMBL/GenBank/DDBJ whole genome shotgun (WGS) entry which is preliminary data.</text>
</comment>
<dbReference type="EMBL" id="JBAMMX010000013">
    <property type="protein sequence ID" value="KAK6928727.1"/>
    <property type="molecule type" value="Genomic_DNA"/>
</dbReference>
<reference evidence="1 2" key="1">
    <citation type="submission" date="2023-12" db="EMBL/GenBank/DDBJ databases">
        <title>A high-quality genome assembly for Dillenia turbinata (Dilleniales).</title>
        <authorList>
            <person name="Chanderbali A."/>
        </authorList>
    </citation>
    <scope>NUCLEOTIDE SEQUENCE [LARGE SCALE GENOMIC DNA]</scope>
    <source>
        <strain evidence="1">LSX21</strain>
        <tissue evidence="1">Leaf</tissue>
    </source>
</reference>